<keyword evidence="1" id="KW-0472">Membrane</keyword>
<organism evidence="2 3">
    <name type="scientific">Fusarium sporotrichioides</name>
    <dbReference type="NCBI Taxonomy" id="5514"/>
    <lineage>
        <taxon>Eukaryota</taxon>
        <taxon>Fungi</taxon>
        <taxon>Dikarya</taxon>
        <taxon>Ascomycota</taxon>
        <taxon>Pezizomycotina</taxon>
        <taxon>Sordariomycetes</taxon>
        <taxon>Hypocreomycetidae</taxon>
        <taxon>Hypocreales</taxon>
        <taxon>Nectriaceae</taxon>
        <taxon>Fusarium</taxon>
    </lineage>
</organism>
<sequence>MKSSQYWKMALGGGLTNVRLTIVVSANKSLFQADSTPAQPLWVPCQLISSRTELSLLAATIMRPFLVAWALFTLAASLPFLEDFHKTLRYWLFIDWPRDSVWEPFDGPMSPEKLEMEWNGTLRGPKVFIPNPSFELNMGKPWKLVGDGVEVVNNISLSRKGNNSLLFTISDPEQLPSVYSVHLKSLRGHQVYYLTFNYRLVKLKGITNKRPCFIIIGLGDMVVTYSIFVKPGDRQMMYHGHLRYQIVTVPMYSRVSVSPLVISMFCGENLRTGDYATVSIDDIRLEKGEGVFSDWAFDLPRPQYRYGLRDGYIADFQHQGAKWYFYGTRTNMPVNCRKWDWDCFVAGGDYRRQDIWDEGLGDYWPNEHQPAREVSEVR</sequence>
<dbReference type="EMBL" id="PXOF01000086">
    <property type="protein sequence ID" value="RGP67144.1"/>
    <property type="molecule type" value="Genomic_DNA"/>
</dbReference>
<evidence type="ECO:0000256" key="1">
    <source>
        <dbReference type="SAM" id="Phobius"/>
    </source>
</evidence>
<dbReference type="Proteomes" id="UP000266152">
    <property type="component" value="Unassembled WGS sequence"/>
</dbReference>
<gene>
    <name evidence="2" type="ORF">FSPOR_6200</name>
</gene>
<protein>
    <submittedName>
        <fullName evidence="2">Uncharacterized protein</fullName>
    </submittedName>
</protein>
<reference evidence="2 3" key="1">
    <citation type="journal article" date="2018" name="PLoS Pathog.">
        <title>Evolution of structural diversity of trichothecenes, a family of toxins produced by plant pathogenic and entomopathogenic fungi.</title>
        <authorList>
            <person name="Proctor R.H."/>
            <person name="McCormick S.P."/>
            <person name="Kim H.S."/>
            <person name="Cardoza R.E."/>
            <person name="Stanley A.M."/>
            <person name="Lindo L."/>
            <person name="Kelly A."/>
            <person name="Brown D.W."/>
            <person name="Lee T."/>
            <person name="Vaughan M.M."/>
            <person name="Alexander N.J."/>
            <person name="Busman M."/>
            <person name="Gutierrez S."/>
        </authorList>
    </citation>
    <scope>NUCLEOTIDE SEQUENCE [LARGE SCALE GENOMIC DNA]</scope>
    <source>
        <strain evidence="2 3">NRRL 3299</strain>
    </source>
</reference>
<accession>A0A395S452</accession>
<keyword evidence="3" id="KW-1185">Reference proteome</keyword>
<dbReference type="STRING" id="5514.A0A395S452"/>
<keyword evidence="1" id="KW-0812">Transmembrane</keyword>
<dbReference type="AlphaFoldDB" id="A0A395S452"/>
<evidence type="ECO:0000313" key="2">
    <source>
        <dbReference type="EMBL" id="RGP67144.1"/>
    </source>
</evidence>
<evidence type="ECO:0000313" key="3">
    <source>
        <dbReference type="Proteomes" id="UP000266152"/>
    </source>
</evidence>
<feature type="transmembrane region" description="Helical" evidence="1">
    <location>
        <begin position="61"/>
        <end position="81"/>
    </location>
</feature>
<comment type="caution">
    <text evidence="2">The sequence shown here is derived from an EMBL/GenBank/DDBJ whole genome shotgun (WGS) entry which is preliminary data.</text>
</comment>
<keyword evidence="1" id="KW-1133">Transmembrane helix</keyword>
<feature type="transmembrane region" description="Helical" evidence="1">
    <location>
        <begin position="212"/>
        <end position="229"/>
    </location>
</feature>
<name>A0A395S452_FUSSP</name>
<proteinExistence type="predicted"/>